<dbReference type="PROSITE" id="PS50112">
    <property type="entry name" value="PAS"/>
    <property type="match status" value="2"/>
</dbReference>
<accession>A0A9P0C8W3</accession>
<dbReference type="InterPro" id="IPR011598">
    <property type="entry name" value="bHLH_dom"/>
</dbReference>
<dbReference type="Pfam" id="PF00010">
    <property type="entry name" value="HLH"/>
    <property type="match status" value="1"/>
</dbReference>
<evidence type="ECO:0000313" key="9">
    <source>
        <dbReference type="EMBL" id="CAH0767008.1"/>
    </source>
</evidence>
<dbReference type="GO" id="GO:0046983">
    <property type="term" value="F:protein dimerization activity"/>
    <property type="evidence" value="ECO:0007669"/>
    <property type="project" value="InterPro"/>
</dbReference>
<keyword evidence="4" id="KW-0804">Transcription</keyword>
<dbReference type="InterPro" id="IPR001067">
    <property type="entry name" value="Nuc_translocat"/>
</dbReference>
<feature type="domain" description="PAS" evidence="7">
    <location>
        <begin position="381"/>
        <end position="432"/>
    </location>
</feature>
<dbReference type="InterPro" id="IPR050933">
    <property type="entry name" value="Circadian_TF"/>
</dbReference>
<dbReference type="InterPro" id="IPR035965">
    <property type="entry name" value="PAS-like_dom_sf"/>
</dbReference>
<keyword evidence="5" id="KW-0539">Nucleus</keyword>
<evidence type="ECO:0000256" key="3">
    <source>
        <dbReference type="ARBA" id="ARBA00023125"/>
    </source>
</evidence>
<evidence type="ECO:0000259" key="8">
    <source>
        <dbReference type="PROSITE" id="PS50888"/>
    </source>
</evidence>
<name>A0A9P0C8W3_BEMTA</name>
<protein>
    <recommendedName>
        <fullName evidence="11">Methoprene-tolerant protein</fullName>
    </recommendedName>
</protein>
<evidence type="ECO:0000256" key="5">
    <source>
        <dbReference type="ARBA" id="ARBA00023242"/>
    </source>
</evidence>
<feature type="compositionally biased region" description="Acidic residues" evidence="6">
    <location>
        <begin position="34"/>
        <end position="59"/>
    </location>
</feature>
<evidence type="ECO:0000259" key="7">
    <source>
        <dbReference type="PROSITE" id="PS50112"/>
    </source>
</evidence>
<dbReference type="GO" id="GO:0003700">
    <property type="term" value="F:DNA-binding transcription factor activity"/>
    <property type="evidence" value="ECO:0007669"/>
    <property type="project" value="InterPro"/>
</dbReference>
<dbReference type="PROSITE" id="PS50888">
    <property type="entry name" value="BHLH"/>
    <property type="match status" value="1"/>
</dbReference>
<feature type="region of interest" description="Disordered" evidence="6">
    <location>
        <begin position="1"/>
        <end position="88"/>
    </location>
</feature>
<proteinExistence type="predicted"/>
<dbReference type="GO" id="GO:0005634">
    <property type="term" value="C:nucleus"/>
    <property type="evidence" value="ECO:0007669"/>
    <property type="project" value="InterPro"/>
</dbReference>
<dbReference type="GO" id="GO:0005667">
    <property type="term" value="C:transcription regulator complex"/>
    <property type="evidence" value="ECO:0007669"/>
    <property type="project" value="InterPro"/>
</dbReference>
<evidence type="ECO:0000256" key="4">
    <source>
        <dbReference type="ARBA" id="ARBA00023163"/>
    </source>
</evidence>
<evidence type="ECO:0000313" key="10">
    <source>
        <dbReference type="Proteomes" id="UP001152759"/>
    </source>
</evidence>
<dbReference type="InterPro" id="IPR036638">
    <property type="entry name" value="HLH_DNA-bd_sf"/>
</dbReference>
<keyword evidence="3" id="KW-0238">DNA-binding</keyword>
<dbReference type="SUPFAM" id="SSF47459">
    <property type="entry name" value="HLH, helix-loop-helix DNA-binding domain"/>
    <property type="match status" value="1"/>
</dbReference>
<evidence type="ECO:0000256" key="2">
    <source>
        <dbReference type="ARBA" id="ARBA00023015"/>
    </source>
</evidence>
<dbReference type="SMART" id="SM00353">
    <property type="entry name" value="HLH"/>
    <property type="match status" value="1"/>
</dbReference>
<keyword evidence="1" id="KW-0677">Repeat</keyword>
<dbReference type="AlphaFoldDB" id="A0A9P0C8W3"/>
<dbReference type="GO" id="GO:0003677">
    <property type="term" value="F:DNA binding"/>
    <property type="evidence" value="ECO:0007669"/>
    <property type="project" value="UniProtKB-KW"/>
</dbReference>
<dbReference type="PRINTS" id="PR00785">
    <property type="entry name" value="NCTRNSLOCATR"/>
</dbReference>
<keyword evidence="2" id="KW-0805">Transcription regulation</keyword>
<dbReference type="SMART" id="SM00086">
    <property type="entry name" value="PAC"/>
    <property type="match status" value="1"/>
</dbReference>
<dbReference type="Proteomes" id="UP001152759">
    <property type="component" value="Chromosome 2"/>
</dbReference>
<dbReference type="EMBL" id="OU963863">
    <property type="protein sequence ID" value="CAH0767008.1"/>
    <property type="molecule type" value="Genomic_DNA"/>
</dbReference>
<organism evidence="9 10">
    <name type="scientific">Bemisia tabaci</name>
    <name type="common">Sweetpotato whitefly</name>
    <name type="synonym">Aleurodes tabaci</name>
    <dbReference type="NCBI Taxonomy" id="7038"/>
    <lineage>
        <taxon>Eukaryota</taxon>
        <taxon>Metazoa</taxon>
        <taxon>Ecdysozoa</taxon>
        <taxon>Arthropoda</taxon>
        <taxon>Hexapoda</taxon>
        <taxon>Insecta</taxon>
        <taxon>Pterygota</taxon>
        <taxon>Neoptera</taxon>
        <taxon>Paraneoptera</taxon>
        <taxon>Hemiptera</taxon>
        <taxon>Sternorrhyncha</taxon>
        <taxon>Aleyrodoidea</taxon>
        <taxon>Aleyrodidae</taxon>
        <taxon>Aleyrodinae</taxon>
        <taxon>Bemisia</taxon>
    </lineage>
</organism>
<dbReference type="Gene3D" id="3.30.450.20">
    <property type="entry name" value="PAS domain"/>
    <property type="match status" value="2"/>
</dbReference>
<evidence type="ECO:0008006" key="11">
    <source>
        <dbReference type="Google" id="ProtNLM"/>
    </source>
</evidence>
<keyword evidence="10" id="KW-1185">Reference proteome</keyword>
<dbReference type="SMART" id="SM00091">
    <property type="entry name" value="PAS"/>
    <property type="match status" value="1"/>
</dbReference>
<feature type="compositionally biased region" description="Low complexity" evidence="6">
    <location>
        <begin position="256"/>
        <end position="266"/>
    </location>
</feature>
<dbReference type="Pfam" id="PF14598">
    <property type="entry name" value="PAS_11"/>
    <property type="match status" value="1"/>
</dbReference>
<gene>
    <name evidence="9" type="ORF">BEMITA_LOCUS4542</name>
</gene>
<dbReference type="GO" id="GO:0045944">
    <property type="term" value="P:positive regulation of transcription by RNA polymerase II"/>
    <property type="evidence" value="ECO:0007669"/>
    <property type="project" value="UniProtKB-ARBA"/>
</dbReference>
<feature type="domain" description="PAS" evidence="7">
    <location>
        <begin position="161"/>
        <end position="217"/>
    </location>
</feature>
<dbReference type="InterPro" id="IPR001610">
    <property type="entry name" value="PAC"/>
</dbReference>
<reference evidence="9" key="1">
    <citation type="submission" date="2021-12" db="EMBL/GenBank/DDBJ databases">
        <authorList>
            <person name="King R."/>
        </authorList>
    </citation>
    <scope>NUCLEOTIDE SEQUENCE</scope>
</reference>
<feature type="region of interest" description="Disordered" evidence="6">
    <location>
        <begin position="690"/>
        <end position="726"/>
    </location>
</feature>
<evidence type="ECO:0000256" key="1">
    <source>
        <dbReference type="ARBA" id="ARBA00022737"/>
    </source>
</evidence>
<feature type="region of interest" description="Disordered" evidence="6">
    <location>
        <begin position="256"/>
        <end position="285"/>
    </location>
</feature>
<feature type="compositionally biased region" description="Low complexity" evidence="6">
    <location>
        <begin position="700"/>
        <end position="726"/>
    </location>
</feature>
<feature type="compositionally biased region" description="Polar residues" evidence="6">
    <location>
        <begin position="60"/>
        <end position="80"/>
    </location>
</feature>
<evidence type="ECO:0000256" key="6">
    <source>
        <dbReference type="SAM" id="MobiDB-lite"/>
    </source>
</evidence>
<sequence>MEEESLVSVDDGLKTATTVAPKAAGVARTVSTDSPDDRDPDDLDQDQDVDQEADQEQEETSPSGSGDSLSLTPPVNQTHRSSSRKMRNLAEKARRDKLNNLINKLANLVPMVSVSSKKLDKTSILRLSATFIRMHQLLKEDTALCHQTPQFFDSINWAQIVLEDIAGMMLIVTAGGKIIFVSSAVEKMLNYPQLELFGQDLEKITLPEDRDTLRRNLMPDFDPDTTFLQSQVADSSVSVSNEDSCSSGDTVTFSGSSCSDQSCGQGVSSGSGVSGTTWSSSGNQGNVEYEKQKRSFFIRLQIRSTSKSVKAQYEYVHIHGHLRVPVVPRSAAGSTRSKNRETVISANEVYLIAVVKPFKEIKVSDLSLLEWSKEMYKTQHEMNGNFLYTDQRISTVAGYLAYEVKGESGFNYMHKDDVGWVLVALRQMLIESNGPGLSCYRLKTKTGKFIHMRTLGFVVQNDEGQAETFICINTLITEEEFNSEFAALRQRFTPMIENQSEEPGLNAIASVLSENGGRSSPEQLPETKDPNELTVAVKTLISDVKQVNPNIKESLTSSSGEASTSASCQQLVPVNSSKLLEKSVIAPPGRPPCTSLAQDRPSVLRVKHSDTVSVVSPNSVSFLARRKSVVSHSSQAEVSERLAASPGVSEQTVVCSHDRDSVVKVKRKSGAEEGLNSLCMKRQRCELPARSPEAASMAQSPPSLVNSSLYSSSTLDTSSSSSSLSSSMFGYDSALSQLELDKPQDLDSLGLVVGDCEFNSDTLGALQTGVDDVQSIINPVLHPPESWGCEPEVLRRNHVLLDSSLGLQEQQLASMEHNTSQSLVTHHVINTTFKFRST</sequence>
<dbReference type="SUPFAM" id="SSF55785">
    <property type="entry name" value="PYP-like sensor domain (PAS domain)"/>
    <property type="match status" value="2"/>
</dbReference>
<dbReference type="GO" id="GO:0005737">
    <property type="term" value="C:cytoplasm"/>
    <property type="evidence" value="ECO:0007669"/>
    <property type="project" value="InterPro"/>
</dbReference>
<dbReference type="CDD" id="cd00130">
    <property type="entry name" value="PAS"/>
    <property type="match status" value="2"/>
</dbReference>
<dbReference type="Gene3D" id="4.10.280.10">
    <property type="entry name" value="Helix-loop-helix DNA-binding domain"/>
    <property type="match status" value="1"/>
</dbReference>
<dbReference type="PANTHER" id="PTHR23042">
    <property type="entry name" value="CIRCADIAN PROTEIN CLOCK/ARNT/BMAL/PAS"/>
    <property type="match status" value="1"/>
</dbReference>
<feature type="domain" description="BHLH" evidence="8">
    <location>
        <begin position="82"/>
        <end position="135"/>
    </location>
</feature>
<dbReference type="InterPro" id="IPR000014">
    <property type="entry name" value="PAS"/>
</dbReference>
<dbReference type="CDD" id="cd11391">
    <property type="entry name" value="bHLH_PAS"/>
    <property type="match status" value="1"/>
</dbReference>
<dbReference type="KEGG" id="btab:109034213"/>